<feature type="domain" description="Methylcytosine dioxygenase TET1-3 oxygenase" evidence="13">
    <location>
        <begin position="188"/>
        <end position="477"/>
    </location>
</feature>
<feature type="compositionally biased region" description="Basic and acidic residues" evidence="12">
    <location>
        <begin position="60"/>
        <end position="74"/>
    </location>
</feature>
<dbReference type="EC" id="1.14.11.80" evidence="11"/>
<comment type="catalytic activity">
    <reaction evidence="11">
        <text>a 5-methyl-2'-deoxycytidine in DNA + 2-oxoglutarate + O2 = a 5-hydroxymethyl-2'-deoxycytidine in DNA + succinate + CO2</text>
        <dbReference type="Rhea" id="RHEA:52636"/>
        <dbReference type="Rhea" id="RHEA-COMP:11370"/>
        <dbReference type="Rhea" id="RHEA-COMP:13315"/>
        <dbReference type="ChEBI" id="CHEBI:15379"/>
        <dbReference type="ChEBI" id="CHEBI:16526"/>
        <dbReference type="ChEBI" id="CHEBI:16810"/>
        <dbReference type="ChEBI" id="CHEBI:30031"/>
        <dbReference type="ChEBI" id="CHEBI:85454"/>
        <dbReference type="ChEBI" id="CHEBI:136731"/>
        <dbReference type="EC" id="1.14.11.80"/>
    </reaction>
</comment>
<dbReference type="GO" id="GO:0005634">
    <property type="term" value="C:nucleus"/>
    <property type="evidence" value="ECO:0007669"/>
    <property type="project" value="UniProtKB-UniRule"/>
</dbReference>
<name>G5C2X1_HETGA</name>
<evidence type="ECO:0000256" key="2">
    <source>
        <dbReference type="ARBA" id="ARBA00007502"/>
    </source>
</evidence>
<organism evidence="14 15">
    <name type="scientific">Heterocephalus glaber</name>
    <name type="common">Naked mole rat</name>
    <dbReference type="NCBI Taxonomy" id="10181"/>
    <lineage>
        <taxon>Eukaryota</taxon>
        <taxon>Metazoa</taxon>
        <taxon>Chordata</taxon>
        <taxon>Craniata</taxon>
        <taxon>Vertebrata</taxon>
        <taxon>Euteleostomi</taxon>
        <taxon>Mammalia</taxon>
        <taxon>Eutheria</taxon>
        <taxon>Euarchontoglires</taxon>
        <taxon>Glires</taxon>
        <taxon>Rodentia</taxon>
        <taxon>Hystricomorpha</taxon>
        <taxon>Bathyergidae</taxon>
        <taxon>Heterocephalus</taxon>
    </lineage>
</organism>
<evidence type="ECO:0000256" key="3">
    <source>
        <dbReference type="ARBA" id="ARBA00022454"/>
    </source>
</evidence>
<feature type="compositionally biased region" description="Polar residues" evidence="12">
    <location>
        <begin position="372"/>
        <end position="383"/>
    </location>
</feature>
<keyword evidence="3" id="KW-0158">Chromosome</keyword>
<dbReference type="SMART" id="SM01333">
    <property type="entry name" value="Tet_JBP"/>
    <property type="match status" value="1"/>
</dbReference>
<dbReference type="Proteomes" id="UP000006813">
    <property type="component" value="Unassembled WGS sequence"/>
</dbReference>
<feature type="region of interest" description="Disordered" evidence="12">
    <location>
        <begin position="358"/>
        <end position="403"/>
    </location>
</feature>
<dbReference type="EMBL" id="JH173132">
    <property type="protein sequence ID" value="EHB15882.1"/>
    <property type="molecule type" value="Genomic_DNA"/>
</dbReference>
<dbReference type="Pfam" id="PF12851">
    <property type="entry name" value="Tet_JBP"/>
    <property type="match status" value="1"/>
</dbReference>
<evidence type="ECO:0000313" key="15">
    <source>
        <dbReference type="Proteomes" id="UP000006813"/>
    </source>
</evidence>
<protein>
    <recommendedName>
        <fullName evidence="11">Methylcytosine dioxygenase TET</fullName>
        <ecNumber evidence="11">1.14.11.80</ecNumber>
    </recommendedName>
</protein>
<gene>
    <name evidence="14" type="ORF">GW7_16921</name>
</gene>
<evidence type="ECO:0000256" key="11">
    <source>
        <dbReference type="RuleBase" id="RU367064"/>
    </source>
</evidence>
<evidence type="ECO:0000313" key="14">
    <source>
        <dbReference type="EMBL" id="EHB15882.1"/>
    </source>
</evidence>
<dbReference type="GO" id="GO:0070579">
    <property type="term" value="F:DNA 5-methylcytosine dioxygenase activity"/>
    <property type="evidence" value="ECO:0007669"/>
    <property type="project" value="UniProtKB-UniRule"/>
</dbReference>
<reference evidence="14 15" key="1">
    <citation type="journal article" date="2011" name="Nature">
        <title>Genome sequencing reveals insights into physiology and longevity of the naked mole rat.</title>
        <authorList>
            <person name="Kim E.B."/>
            <person name="Fang X."/>
            <person name="Fushan A.A."/>
            <person name="Huang Z."/>
            <person name="Lobanov A.V."/>
            <person name="Han L."/>
            <person name="Marino S.M."/>
            <person name="Sun X."/>
            <person name="Turanov A.A."/>
            <person name="Yang P."/>
            <person name="Yim S.H."/>
            <person name="Zhao X."/>
            <person name="Kasaikina M.V."/>
            <person name="Stoletzki N."/>
            <person name="Peng C."/>
            <person name="Polak P."/>
            <person name="Xiong Z."/>
            <person name="Kiezun A."/>
            <person name="Zhu Y."/>
            <person name="Chen Y."/>
            <person name="Kryukov G.V."/>
            <person name="Zhang Q."/>
            <person name="Peshkin L."/>
            <person name="Yang L."/>
            <person name="Bronson R.T."/>
            <person name="Buffenstein R."/>
            <person name="Wang B."/>
            <person name="Han C."/>
            <person name="Li Q."/>
            <person name="Chen L."/>
            <person name="Zhao W."/>
            <person name="Sunyaev S.R."/>
            <person name="Park T.J."/>
            <person name="Zhang G."/>
            <person name="Wang J."/>
            <person name="Gladyshev V.N."/>
        </authorList>
    </citation>
    <scope>NUCLEOTIDE SEQUENCE [LARGE SCALE GENOMIC DNA]</scope>
</reference>
<dbReference type="InterPro" id="IPR046942">
    <property type="entry name" value="TET_oxygenase"/>
</dbReference>
<evidence type="ECO:0000256" key="10">
    <source>
        <dbReference type="ARBA" id="ARBA00049431"/>
    </source>
</evidence>
<dbReference type="PANTHER" id="PTHR23358:SF2">
    <property type="entry name" value="METHYLCYTOSINE DIOXYGENASE TET1"/>
    <property type="match status" value="1"/>
</dbReference>
<evidence type="ECO:0000256" key="8">
    <source>
        <dbReference type="ARBA" id="ARBA00023004"/>
    </source>
</evidence>
<evidence type="ECO:0000256" key="5">
    <source>
        <dbReference type="ARBA" id="ARBA00022833"/>
    </source>
</evidence>
<feature type="compositionally biased region" description="Pro residues" evidence="12">
    <location>
        <begin position="386"/>
        <end position="398"/>
    </location>
</feature>
<feature type="region of interest" description="Disordered" evidence="12">
    <location>
        <begin position="1"/>
        <end position="23"/>
    </location>
</feature>
<feature type="region of interest" description="Disordered" evidence="12">
    <location>
        <begin position="319"/>
        <end position="344"/>
    </location>
</feature>
<evidence type="ECO:0000256" key="1">
    <source>
        <dbReference type="ARBA" id="ARBA00004286"/>
    </source>
</evidence>
<proteinExistence type="inferred from homology"/>
<dbReference type="GO" id="GO:0040029">
    <property type="term" value="P:epigenetic regulation of gene expression"/>
    <property type="evidence" value="ECO:0007669"/>
    <property type="project" value="InterPro"/>
</dbReference>
<evidence type="ECO:0000256" key="9">
    <source>
        <dbReference type="ARBA" id="ARBA00047840"/>
    </source>
</evidence>
<dbReference type="InParanoid" id="G5C2X1"/>
<comment type="catalytic activity">
    <reaction evidence="10 11">
        <text>a 5-hydroxymethyl-2'-deoxycytidine in DNA + 2-oxoglutarate + O2 = a 5-formyl-2'-deoxycytidine in DNA + succinate + CO2 + H2O</text>
        <dbReference type="Rhea" id="RHEA:53828"/>
        <dbReference type="Rhea" id="RHEA-COMP:13315"/>
        <dbReference type="Rhea" id="RHEA-COMP:13656"/>
        <dbReference type="ChEBI" id="CHEBI:15377"/>
        <dbReference type="ChEBI" id="CHEBI:15379"/>
        <dbReference type="ChEBI" id="CHEBI:16526"/>
        <dbReference type="ChEBI" id="CHEBI:16810"/>
        <dbReference type="ChEBI" id="CHEBI:30031"/>
        <dbReference type="ChEBI" id="CHEBI:136731"/>
        <dbReference type="ChEBI" id="CHEBI:137731"/>
        <dbReference type="EC" id="1.14.11.80"/>
    </reaction>
</comment>
<dbReference type="GO" id="GO:0141166">
    <property type="term" value="P:chromosomal 5-methylcytosine DNA demethylation pathway"/>
    <property type="evidence" value="ECO:0007669"/>
    <property type="project" value="UniProtKB-UniRule"/>
</dbReference>
<dbReference type="PANTHER" id="PTHR23358">
    <property type="entry name" value="METHYLCYTOSINE DIOXYGENASE TET"/>
    <property type="match status" value="1"/>
</dbReference>
<dbReference type="AlphaFoldDB" id="G5C2X1"/>
<comment type="cofactor">
    <cofactor evidence="11">
        <name>Fe(2+)</name>
        <dbReference type="ChEBI" id="CHEBI:29033"/>
    </cofactor>
    <text evidence="11">Binds 1 Fe(2+) ion per subunit.</text>
</comment>
<keyword evidence="5 11" id="KW-0862">Zinc</keyword>
<evidence type="ECO:0000256" key="12">
    <source>
        <dbReference type="SAM" id="MobiDB-lite"/>
    </source>
</evidence>
<comment type="catalytic activity">
    <reaction evidence="9 11">
        <text>a 5-formyl-2'-deoxycytidine in DNA + 2-oxoglutarate + O2 = a 5-carboxyl-2'-deoxycytidine in DNA + succinate + CO2 + H(+)</text>
        <dbReference type="Rhea" id="RHEA:53832"/>
        <dbReference type="Rhea" id="RHEA-COMP:13656"/>
        <dbReference type="Rhea" id="RHEA-COMP:13657"/>
        <dbReference type="ChEBI" id="CHEBI:15378"/>
        <dbReference type="ChEBI" id="CHEBI:15379"/>
        <dbReference type="ChEBI" id="CHEBI:16526"/>
        <dbReference type="ChEBI" id="CHEBI:16810"/>
        <dbReference type="ChEBI" id="CHEBI:30031"/>
        <dbReference type="ChEBI" id="CHEBI:137731"/>
        <dbReference type="ChEBI" id="CHEBI:137732"/>
        <dbReference type="EC" id="1.14.11.80"/>
    </reaction>
</comment>
<sequence>MEYSSSGHGEEQRLEVNTQPLENVMKNEASMTGIEVERWMQNKKSHLFEHVNGNFSADVTKAEKSKQPEEDKKPNKPPKLFAQTVRNGIKNVPCLAAEANTQFNKLSIEEFSKVLGNHPYKLLKDTENHNNAKSSTVSGMSCDHLKDKNAQAPEDLEWIQVLPYTTTMKELLKDVIQKKRYVKPERVCKEHVAMEKNLEDNLQNLATELAPIYKQYAPAAYQNQVEYEHVAQECRLGAKEGHPFSGVTACLDFSAHLHWDIHNMNHRNTVVSTLAREDNRSLGVVPEDKHLHVLLLYRLSDKDEFGSKEGMEAKIQSGAVQVLQPAQRKRTRFTQPVPRSGKQRAAMMTEVLERKIRAVEKKQSPRVKRKNNSAVANNREATSLPNPEPLAYPEPPPGLSIRASSSSSSHLAWWMRRSSTGKGMSHCQVTPCLRSSCPLLSSVLIECVRRELHTTTPVANPNRNHPMCLSLVFYQQKNLSQPQHSFELNKIKFEAKEAKNKKTKASEWKEQAADEGTALFLEVNELNQIPSHKALTLTHGNIVIVSPYSLTHVAGPYNHWV</sequence>
<dbReference type="InterPro" id="IPR024779">
    <property type="entry name" value="2OGFeDO_JBP1/TET_oxygenase_dom"/>
</dbReference>
<keyword evidence="8 11" id="KW-0408">Iron</keyword>
<keyword evidence="6 11" id="KW-0223">Dioxygenase</keyword>
<dbReference type="GO" id="GO:0008270">
    <property type="term" value="F:zinc ion binding"/>
    <property type="evidence" value="ECO:0007669"/>
    <property type="project" value="UniProtKB-UniRule"/>
</dbReference>
<evidence type="ECO:0000256" key="7">
    <source>
        <dbReference type="ARBA" id="ARBA00023002"/>
    </source>
</evidence>
<dbReference type="InterPro" id="IPR040175">
    <property type="entry name" value="TET1/2/3"/>
</dbReference>
<accession>G5C2X1</accession>
<evidence type="ECO:0000259" key="13">
    <source>
        <dbReference type="SMART" id="SM01333"/>
    </source>
</evidence>
<comment type="subcellular location">
    <subcellularLocation>
        <location evidence="1">Chromosome</location>
    </subcellularLocation>
</comment>
<comment type="similarity">
    <text evidence="2 11">Belongs to the TET family.</text>
</comment>
<evidence type="ECO:0000256" key="6">
    <source>
        <dbReference type="ARBA" id="ARBA00022964"/>
    </source>
</evidence>
<evidence type="ECO:0000256" key="4">
    <source>
        <dbReference type="ARBA" id="ARBA00022723"/>
    </source>
</evidence>
<dbReference type="GO" id="GO:0005694">
    <property type="term" value="C:chromosome"/>
    <property type="evidence" value="ECO:0007669"/>
    <property type="project" value="UniProtKB-SubCell"/>
</dbReference>
<dbReference type="STRING" id="10181.G5C2X1"/>
<keyword evidence="4 11" id="KW-0479">Metal-binding</keyword>
<comment type="cofactor">
    <cofactor evidence="11">
        <name>Zn(2+)</name>
        <dbReference type="ChEBI" id="CHEBI:29105"/>
    </cofactor>
    <text evidence="11">The zinc ions have a structural role.</text>
</comment>
<keyword evidence="7 11" id="KW-0560">Oxidoreductase</keyword>
<comment type="function">
    <text evidence="11">Dioxygenase that catalyzes the conversion of the modified genomic base 5-methylcytosine (5mC) into 5-hydroxymethylcytosine (5hmC) and plays a key role in epigenetic chromatin reprogramming during embryonic development.</text>
</comment>
<dbReference type="GO" id="GO:0045944">
    <property type="term" value="P:positive regulation of transcription by RNA polymerase II"/>
    <property type="evidence" value="ECO:0007669"/>
    <property type="project" value="TreeGrafter"/>
</dbReference>
<feature type="region of interest" description="Disordered" evidence="12">
    <location>
        <begin position="60"/>
        <end position="80"/>
    </location>
</feature>